<protein>
    <submittedName>
        <fullName evidence="2">Glycosyl transferase family 2</fullName>
    </submittedName>
</protein>
<comment type="caution">
    <text evidence="2">The sequence shown here is derived from an EMBL/GenBank/DDBJ whole genome shotgun (WGS) entry which is preliminary data.</text>
</comment>
<accession>A0A2H3NPJ1</accession>
<dbReference type="Proteomes" id="UP000221024">
    <property type="component" value="Unassembled WGS sequence"/>
</dbReference>
<dbReference type="InterPro" id="IPR029044">
    <property type="entry name" value="Nucleotide-diphossugar_trans"/>
</dbReference>
<dbReference type="Pfam" id="PF00535">
    <property type="entry name" value="Glycos_transf_2"/>
    <property type="match status" value="1"/>
</dbReference>
<dbReference type="CDD" id="cd00761">
    <property type="entry name" value="Glyco_tranf_GTA_type"/>
    <property type="match status" value="1"/>
</dbReference>
<dbReference type="PANTHER" id="PTHR43685">
    <property type="entry name" value="GLYCOSYLTRANSFERASE"/>
    <property type="match status" value="1"/>
</dbReference>
<evidence type="ECO:0000313" key="2">
    <source>
        <dbReference type="EMBL" id="PEN08785.1"/>
    </source>
</evidence>
<dbReference type="Gene3D" id="3.90.550.10">
    <property type="entry name" value="Spore Coat Polysaccharide Biosynthesis Protein SpsA, Chain A"/>
    <property type="match status" value="1"/>
</dbReference>
<feature type="domain" description="Glycosyltransferase 2-like" evidence="1">
    <location>
        <begin position="17"/>
        <end position="142"/>
    </location>
</feature>
<dbReference type="GO" id="GO:0016740">
    <property type="term" value="F:transferase activity"/>
    <property type="evidence" value="ECO:0007669"/>
    <property type="project" value="UniProtKB-KW"/>
</dbReference>
<dbReference type="PANTHER" id="PTHR43685:SF2">
    <property type="entry name" value="GLYCOSYLTRANSFERASE 2-LIKE DOMAIN-CONTAINING PROTEIN"/>
    <property type="match status" value="1"/>
</dbReference>
<name>A0A2H3NPJ1_9BACT</name>
<reference evidence="2 3" key="1">
    <citation type="submission" date="2017-10" db="EMBL/GenBank/DDBJ databases">
        <title>Draft genome of Longimonas halophila.</title>
        <authorList>
            <person name="Goh K.M."/>
            <person name="Shamsir M.S."/>
            <person name="Lim S.W."/>
        </authorList>
    </citation>
    <scope>NUCLEOTIDE SEQUENCE [LARGE SCALE GENOMIC DNA]</scope>
    <source>
        <strain evidence="2 3">KCTC 42399</strain>
    </source>
</reference>
<evidence type="ECO:0000259" key="1">
    <source>
        <dbReference type="Pfam" id="PF00535"/>
    </source>
</evidence>
<sequence length="273" mass="31898">MAVPDASSTAHPLVSCLLVTADRPTLVQRALHCYRAQTYPNKELVVLDNGLEHPIDDLVAEWDEGDVVYEYVERTPDMWIGSLRNQALDLASGDYVVPQWDDDDWSHPDRLAHQAAALNDGYDACTLQATLMHVDSTDFFDHPFIGVLPNGVPPTIMHRRDADIRYPNLRRTSDTDYVNDWREQRYHILPREESYLYLRYFHGDNLWEKDHFIRRMRNTPKDLLLYAWHHYVKGDMFGHPRFQLTPAMQEAFEQYLRVSFKYDLFQARSAPAS</sequence>
<dbReference type="RefSeq" id="WP_098061180.1">
    <property type="nucleotide sequence ID" value="NZ_PDEP01000002.1"/>
</dbReference>
<keyword evidence="3" id="KW-1185">Reference proteome</keyword>
<gene>
    <name evidence="2" type="ORF">CRI93_03240</name>
</gene>
<dbReference type="SUPFAM" id="SSF53448">
    <property type="entry name" value="Nucleotide-diphospho-sugar transferases"/>
    <property type="match status" value="1"/>
</dbReference>
<keyword evidence="2" id="KW-0808">Transferase</keyword>
<organism evidence="2 3">
    <name type="scientific">Longimonas halophila</name>
    <dbReference type="NCBI Taxonomy" id="1469170"/>
    <lineage>
        <taxon>Bacteria</taxon>
        <taxon>Pseudomonadati</taxon>
        <taxon>Rhodothermota</taxon>
        <taxon>Rhodothermia</taxon>
        <taxon>Rhodothermales</taxon>
        <taxon>Salisaetaceae</taxon>
        <taxon>Longimonas</taxon>
    </lineage>
</organism>
<dbReference type="InterPro" id="IPR050834">
    <property type="entry name" value="Glycosyltransf_2"/>
</dbReference>
<dbReference type="OrthoDB" id="597270at2"/>
<dbReference type="EMBL" id="PDEP01000002">
    <property type="protein sequence ID" value="PEN08785.1"/>
    <property type="molecule type" value="Genomic_DNA"/>
</dbReference>
<dbReference type="InterPro" id="IPR001173">
    <property type="entry name" value="Glyco_trans_2-like"/>
</dbReference>
<evidence type="ECO:0000313" key="3">
    <source>
        <dbReference type="Proteomes" id="UP000221024"/>
    </source>
</evidence>
<proteinExistence type="predicted"/>
<dbReference type="AlphaFoldDB" id="A0A2H3NPJ1"/>